<feature type="signal peptide" evidence="2">
    <location>
        <begin position="1"/>
        <end position="30"/>
    </location>
</feature>
<dbReference type="InterPro" id="IPR001466">
    <property type="entry name" value="Beta-lactam-related"/>
</dbReference>
<evidence type="ECO:0000256" key="1">
    <source>
        <dbReference type="SAM" id="MobiDB-lite"/>
    </source>
</evidence>
<organism evidence="4 5">
    <name type="scientific">Kitasatospora xanthocidica</name>
    <dbReference type="NCBI Taxonomy" id="83382"/>
    <lineage>
        <taxon>Bacteria</taxon>
        <taxon>Bacillati</taxon>
        <taxon>Actinomycetota</taxon>
        <taxon>Actinomycetes</taxon>
        <taxon>Kitasatosporales</taxon>
        <taxon>Streptomycetaceae</taxon>
        <taxon>Kitasatospora</taxon>
    </lineage>
</organism>
<keyword evidence="4" id="KW-0378">Hydrolase</keyword>
<reference evidence="4 5" key="1">
    <citation type="submission" date="2018-08" db="EMBL/GenBank/DDBJ databases">
        <title>Diversity &amp; Physiological Properties of Lignin-Decomposing Actinobacteria from Soil.</title>
        <authorList>
            <person name="Roh S.G."/>
            <person name="Kim S.B."/>
        </authorList>
    </citation>
    <scope>NUCLEOTIDE SEQUENCE [LARGE SCALE GENOMIC DNA]</scope>
    <source>
        <strain evidence="4 5">MMS17-GH009</strain>
    </source>
</reference>
<feature type="region of interest" description="Disordered" evidence="1">
    <location>
        <begin position="268"/>
        <end position="288"/>
    </location>
</feature>
<evidence type="ECO:0000313" key="4">
    <source>
        <dbReference type="EMBL" id="RGD58589.1"/>
    </source>
</evidence>
<dbReference type="PANTHER" id="PTHR46825">
    <property type="entry name" value="D-ALANYL-D-ALANINE-CARBOXYPEPTIDASE/ENDOPEPTIDASE AMPH"/>
    <property type="match status" value="1"/>
</dbReference>
<gene>
    <name evidence="4" type="ORF">DR950_13060</name>
</gene>
<dbReference type="InterPro" id="IPR012338">
    <property type="entry name" value="Beta-lactam/transpept-like"/>
</dbReference>
<evidence type="ECO:0000313" key="5">
    <source>
        <dbReference type="Proteomes" id="UP000263377"/>
    </source>
</evidence>
<dbReference type="Proteomes" id="UP000263377">
    <property type="component" value="Unassembled WGS sequence"/>
</dbReference>
<evidence type="ECO:0000259" key="3">
    <source>
        <dbReference type="Pfam" id="PF00144"/>
    </source>
</evidence>
<dbReference type="SUPFAM" id="SSF56601">
    <property type="entry name" value="beta-lactamase/transpeptidase-like"/>
    <property type="match status" value="1"/>
</dbReference>
<accession>A0A372ZRR2</accession>
<feature type="chain" id="PRO_5016962416" evidence="2">
    <location>
        <begin position="31"/>
        <end position="411"/>
    </location>
</feature>
<dbReference type="EMBL" id="QVIG01000001">
    <property type="protein sequence ID" value="RGD58589.1"/>
    <property type="molecule type" value="Genomic_DNA"/>
</dbReference>
<dbReference type="AlphaFoldDB" id="A0A372ZRR2"/>
<keyword evidence="2" id="KW-0732">Signal</keyword>
<keyword evidence="5" id="KW-1185">Reference proteome</keyword>
<dbReference type="RefSeq" id="WP_117487134.1">
    <property type="nucleotide sequence ID" value="NZ_QVIG01000001.1"/>
</dbReference>
<comment type="caution">
    <text evidence="4">The sequence shown here is derived from an EMBL/GenBank/DDBJ whole genome shotgun (WGS) entry which is preliminary data.</text>
</comment>
<name>A0A372ZRR2_9ACTN</name>
<feature type="compositionally biased region" description="Polar residues" evidence="1">
    <location>
        <begin position="271"/>
        <end position="288"/>
    </location>
</feature>
<dbReference type="GO" id="GO:0016787">
    <property type="term" value="F:hydrolase activity"/>
    <property type="evidence" value="ECO:0007669"/>
    <property type="project" value="UniProtKB-KW"/>
</dbReference>
<dbReference type="InterPro" id="IPR050491">
    <property type="entry name" value="AmpC-like"/>
</dbReference>
<proteinExistence type="predicted"/>
<dbReference type="Gene3D" id="3.40.710.10">
    <property type="entry name" value="DD-peptidase/beta-lactamase superfamily"/>
    <property type="match status" value="1"/>
</dbReference>
<sequence>MAVSKPATLARGLAALLLAAASVSTAPAFAATPAPAALGPAVLDPAALDAAIAARPGDPVAGAVARVTADGLVWRGSADDPVSGRPVAPDAAFRIGSINKTFVAAVLLQLAAEQRISLDGTVQQYLPGTLPASFTLPITVRQLLDHTSGLPQAVEGPELEGTELEKRDGLIANRFAIETLDLVVQRTLRPHPERGLPEAGPAFDPGSEQEYNNFNYRVAGRIIEQVTGHTIREEVTARILKPLGLRHTEVTEGRPAMPEPHLAGYVPDSADTPTDVSEQGGNPESMVSTPADLDRFLRALLDGELLPPQQLHDLLTLPRDASGRLVPVRGAGECPFGPDKGRACYSAGLMAVPLRDGTVLWGKTGHDLGYSDGFFTTPDLRRRLVYSVGTGSGTPAPALRLAATTFGPFAP</sequence>
<feature type="domain" description="Beta-lactamase-related" evidence="3">
    <location>
        <begin position="51"/>
        <end position="386"/>
    </location>
</feature>
<dbReference type="Pfam" id="PF00144">
    <property type="entry name" value="Beta-lactamase"/>
    <property type="match status" value="1"/>
</dbReference>
<dbReference type="PANTHER" id="PTHR46825:SF7">
    <property type="entry name" value="D-ALANYL-D-ALANINE CARBOXYPEPTIDASE"/>
    <property type="match status" value="1"/>
</dbReference>
<evidence type="ECO:0000256" key="2">
    <source>
        <dbReference type="SAM" id="SignalP"/>
    </source>
</evidence>
<protein>
    <submittedName>
        <fullName evidence="4">Class A beta-lactamase-related serine hydrolase</fullName>
    </submittedName>
</protein>